<evidence type="ECO:0000313" key="2">
    <source>
        <dbReference type="Proteomes" id="UP001183127"/>
    </source>
</evidence>
<evidence type="ECO:0008006" key="3">
    <source>
        <dbReference type="Google" id="ProtNLM"/>
    </source>
</evidence>
<reference evidence="1 2" key="1">
    <citation type="submission" date="2023-08" db="EMBL/GenBank/DDBJ databases">
        <title>Complete Genome Sequence of Pseudomonas entomophila TVIN A01.</title>
        <authorList>
            <person name="Shelke T."/>
            <person name="Mahar N.S."/>
            <person name="Gupta I."/>
            <person name="Gupta V."/>
        </authorList>
    </citation>
    <scope>NUCLEOTIDE SEQUENCE [LARGE SCALE GENOMIC DNA]</scope>
    <source>
        <strain evidence="1 2">TVIN-A01</strain>
    </source>
</reference>
<keyword evidence="2" id="KW-1185">Reference proteome</keyword>
<dbReference type="EMBL" id="CP132921">
    <property type="protein sequence ID" value="WMW05147.1"/>
    <property type="molecule type" value="Genomic_DNA"/>
</dbReference>
<accession>A0ABY9QR83</accession>
<dbReference type="Proteomes" id="UP001183127">
    <property type="component" value="Chromosome"/>
</dbReference>
<organism evidence="1 2">
    <name type="scientific">Pseudomonas entomophila</name>
    <dbReference type="NCBI Taxonomy" id="312306"/>
    <lineage>
        <taxon>Bacteria</taxon>
        <taxon>Pseudomonadati</taxon>
        <taxon>Pseudomonadota</taxon>
        <taxon>Gammaproteobacteria</taxon>
        <taxon>Pseudomonadales</taxon>
        <taxon>Pseudomonadaceae</taxon>
        <taxon>Pseudomonas</taxon>
    </lineage>
</organism>
<sequence>MSESYEVVLQQVAKSDLRVLLECIEMESQALSGLAVSEELGGDVSAGINKNLIDAFFAHQGDVCLMERLHEFNVSGTIRLPLVFLRVIKYKGEVDVELSFNDAPSFDIDRVMLAMQGYADELSKKFHINEFYGGLEPAADTDTRYFTGNTLGPLG</sequence>
<dbReference type="GeneID" id="32804420"/>
<dbReference type="RefSeq" id="WP_011532452.1">
    <property type="nucleotide sequence ID" value="NZ_CP132921.1"/>
</dbReference>
<proteinExistence type="predicted"/>
<gene>
    <name evidence="1" type="ORF">RAH46_22930</name>
</gene>
<protein>
    <recommendedName>
        <fullName evidence="3">DUF2303 family protein</fullName>
    </recommendedName>
</protein>
<evidence type="ECO:0000313" key="1">
    <source>
        <dbReference type="EMBL" id="WMW05147.1"/>
    </source>
</evidence>
<name>A0ABY9QR83_9PSED</name>